<evidence type="ECO:0000313" key="1">
    <source>
        <dbReference type="EMBL" id="EGX67388.1"/>
    </source>
</evidence>
<protein>
    <recommendedName>
        <fullName evidence="3">Protoporphyrinogen oxidase</fullName>
    </recommendedName>
</protein>
<dbReference type="RefSeq" id="WP_009140436.1">
    <property type="nucleotide sequence ID" value="NZ_JH126467.1"/>
</dbReference>
<reference evidence="1 2" key="1">
    <citation type="submission" date="2011-06" db="EMBL/GenBank/DDBJ databases">
        <title>The Genome Sequence of Collinsella tanakaei YIT 12063.</title>
        <authorList>
            <consortium name="The Broad Institute Genome Sequencing Platform"/>
            <person name="Earl A."/>
            <person name="Ward D."/>
            <person name="Feldgarden M."/>
            <person name="Gevers D."/>
            <person name="Morotomi M."/>
            <person name="Young S.K."/>
            <person name="Zeng Q."/>
            <person name="Gargeya S."/>
            <person name="Fitzgerald M."/>
            <person name="Haas B."/>
            <person name="Abouelleil A."/>
            <person name="Alvarado L."/>
            <person name="Arachchi H.M."/>
            <person name="Berlin A."/>
            <person name="Brown A."/>
            <person name="Chapman S.B."/>
            <person name="Chen Z."/>
            <person name="Dunbar C."/>
            <person name="Freedman E."/>
            <person name="Gearin G."/>
            <person name="Gellesch M."/>
            <person name="Goldberg J."/>
            <person name="Griggs A."/>
            <person name="Gujja S."/>
            <person name="Heiman D."/>
            <person name="Howarth C."/>
            <person name="Larson L."/>
            <person name="Lui A."/>
            <person name="MacDonald P.J.P."/>
            <person name="Mehta T."/>
            <person name="Montmayeur A."/>
            <person name="Murphy C."/>
            <person name="Neiman D."/>
            <person name="Pearson M."/>
            <person name="Priest M."/>
            <person name="Roberts A."/>
            <person name="Saif S."/>
            <person name="Shea T."/>
            <person name="Shenoy N."/>
            <person name="Sisk P."/>
            <person name="Stolte C."/>
            <person name="Sykes S."/>
            <person name="Wortman J."/>
            <person name="Nusbaum C."/>
            <person name="Birren B."/>
        </authorList>
    </citation>
    <scope>NUCLEOTIDE SEQUENCE [LARGE SCALE GENOMIC DNA]</scope>
    <source>
        <strain evidence="1 2">YIT 12063</strain>
    </source>
</reference>
<dbReference type="PATRIC" id="fig|742742.3.peg.385"/>
<organism evidence="1 2">
    <name type="scientific">Collinsella tanakaei YIT 12063</name>
    <dbReference type="NCBI Taxonomy" id="742742"/>
    <lineage>
        <taxon>Bacteria</taxon>
        <taxon>Bacillati</taxon>
        <taxon>Actinomycetota</taxon>
        <taxon>Coriobacteriia</taxon>
        <taxon>Coriobacteriales</taxon>
        <taxon>Coriobacteriaceae</taxon>
        <taxon>Collinsella</taxon>
    </lineage>
</organism>
<sequence length="185" mass="20300">MSEKVGVRRIAHALGLTERRVNQLVTEGVLTAEGKPAKYDFDETIQAYIAFAVENAKGRGAGDAEAEKKKLQADADYKRAKADQEALKLAELEGRMHSAEDVESAVTALVYSVRSMLLAVPGRVAVDAARCKTAQEISALLQAEMSQVLDSLSEYEYDPEVYAQMVRERKGWIAANDEDEESSDT</sequence>
<dbReference type="HOGENOM" id="CLU_118950_1_0_11"/>
<dbReference type="eggNOG" id="COG4220">
    <property type="taxonomic scope" value="Bacteria"/>
</dbReference>
<dbReference type="Proteomes" id="UP000004830">
    <property type="component" value="Unassembled WGS sequence"/>
</dbReference>
<dbReference type="GeneID" id="62758183"/>
<dbReference type="OrthoDB" id="8006064at2"/>
<evidence type="ECO:0000313" key="2">
    <source>
        <dbReference type="Proteomes" id="UP000004830"/>
    </source>
</evidence>
<dbReference type="EMBL" id="ADLS01000006">
    <property type="protein sequence ID" value="EGX67388.1"/>
    <property type="molecule type" value="Genomic_DNA"/>
</dbReference>
<dbReference type="AlphaFoldDB" id="G1WGD7"/>
<dbReference type="STRING" id="742742.HMPREF9452_00400"/>
<comment type="caution">
    <text evidence="1">The sequence shown here is derived from an EMBL/GenBank/DDBJ whole genome shotgun (WGS) entry which is preliminary data.</text>
</comment>
<keyword evidence="2" id="KW-1185">Reference proteome</keyword>
<gene>
    <name evidence="1" type="ORF">HMPREF9452_00400</name>
</gene>
<evidence type="ECO:0008006" key="3">
    <source>
        <dbReference type="Google" id="ProtNLM"/>
    </source>
</evidence>
<accession>G1WGD7</accession>
<proteinExistence type="predicted"/>
<name>G1WGD7_9ACTN</name>